<keyword evidence="6" id="KW-1185">Reference proteome</keyword>
<keyword evidence="5" id="KW-0614">Plasmid</keyword>
<dbReference type="PANTHER" id="PTHR44942:SF4">
    <property type="entry name" value="METHYLTRANSFERASE TYPE 11 DOMAIN-CONTAINING PROTEIN"/>
    <property type="match status" value="1"/>
</dbReference>
<dbReference type="GO" id="GO:0008757">
    <property type="term" value="F:S-adenosylmethionine-dependent methyltransferase activity"/>
    <property type="evidence" value="ECO:0007669"/>
    <property type="project" value="InterPro"/>
</dbReference>
<organism evidence="5 6">
    <name type="scientific">Methylobacterium nodulans (strain LMG 21967 / CNCM I-2342 / ORS 2060)</name>
    <dbReference type="NCBI Taxonomy" id="460265"/>
    <lineage>
        <taxon>Bacteria</taxon>
        <taxon>Pseudomonadati</taxon>
        <taxon>Pseudomonadota</taxon>
        <taxon>Alphaproteobacteria</taxon>
        <taxon>Hyphomicrobiales</taxon>
        <taxon>Methylobacteriaceae</taxon>
        <taxon>Methylobacterium</taxon>
    </lineage>
</organism>
<dbReference type="Pfam" id="PF08241">
    <property type="entry name" value="Methyltransf_11"/>
    <property type="match status" value="1"/>
</dbReference>
<dbReference type="Proteomes" id="UP000008207">
    <property type="component" value="Plasmid pMNOD02"/>
</dbReference>
<dbReference type="CDD" id="cd02440">
    <property type="entry name" value="AdoMet_MTases"/>
    <property type="match status" value="1"/>
</dbReference>
<dbReference type="KEGG" id="mno:Mnod_8065"/>
<dbReference type="SUPFAM" id="SSF53335">
    <property type="entry name" value="S-adenosyl-L-methionine-dependent methyltransferases"/>
    <property type="match status" value="1"/>
</dbReference>
<dbReference type="AlphaFoldDB" id="B8IX14"/>
<evidence type="ECO:0000256" key="1">
    <source>
        <dbReference type="ARBA" id="ARBA00008361"/>
    </source>
</evidence>
<dbReference type="GO" id="GO:0032259">
    <property type="term" value="P:methylation"/>
    <property type="evidence" value="ECO:0007669"/>
    <property type="project" value="UniProtKB-KW"/>
</dbReference>
<dbReference type="InterPro" id="IPR051052">
    <property type="entry name" value="Diverse_substrate_MTase"/>
</dbReference>
<accession>B8IX14</accession>
<reference evidence="6" key="1">
    <citation type="submission" date="2009-01" db="EMBL/GenBank/DDBJ databases">
        <title>Complete sequence of plasmid 2 of Methylobacterium nodulans ORS 2060.</title>
        <authorList>
            <consortium name="US DOE Joint Genome Institute"/>
            <person name="Lucas S."/>
            <person name="Copeland A."/>
            <person name="Lapidus A."/>
            <person name="Glavina del Rio T."/>
            <person name="Dalin E."/>
            <person name="Tice H."/>
            <person name="Bruce D."/>
            <person name="Goodwin L."/>
            <person name="Pitluck S."/>
            <person name="Sims D."/>
            <person name="Brettin T."/>
            <person name="Detter J.C."/>
            <person name="Han C."/>
            <person name="Larimer F."/>
            <person name="Land M."/>
            <person name="Hauser L."/>
            <person name="Kyrpides N."/>
            <person name="Ivanova N."/>
            <person name="Marx C.J."/>
            <person name="Richardson P."/>
        </authorList>
    </citation>
    <scope>NUCLEOTIDE SEQUENCE [LARGE SCALE GENOMIC DNA]</scope>
    <source>
        <strain evidence="6">LMG 21967 / CNCM I-2342 / ORS 2060</strain>
        <plasmid evidence="6">Plasmid pMNOD02</plasmid>
    </source>
</reference>
<evidence type="ECO:0000313" key="6">
    <source>
        <dbReference type="Proteomes" id="UP000008207"/>
    </source>
</evidence>
<evidence type="ECO:0000256" key="2">
    <source>
        <dbReference type="ARBA" id="ARBA00022603"/>
    </source>
</evidence>
<dbReference type="InterPro" id="IPR013216">
    <property type="entry name" value="Methyltransf_11"/>
</dbReference>
<dbReference type="OrthoDB" id="9797252at2"/>
<proteinExistence type="inferred from homology"/>
<dbReference type="PANTHER" id="PTHR44942">
    <property type="entry name" value="METHYLTRANSF_11 DOMAIN-CONTAINING PROTEIN"/>
    <property type="match status" value="1"/>
</dbReference>
<geneLocation type="plasmid" evidence="5 6">
    <name>pMNOD02</name>
</geneLocation>
<comment type="similarity">
    <text evidence="1">Belongs to the methyltransferase superfamily.</text>
</comment>
<evidence type="ECO:0000313" key="5">
    <source>
        <dbReference type="EMBL" id="ACL63055.1"/>
    </source>
</evidence>
<dbReference type="EMBL" id="CP001351">
    <property type="protein sequence ID" value="ACL63055.1"/>
    <property type="molecule type" value="Genomic_DNA"/>
</dbReference>
<sequence length="256" mass="27183">MADIHRAASEGFSAGADAYAAGRPNYPAQIVPWLCAELRLGPGRVALDLGSGTGKLLPSLRETGARLIAVEPVAAMRDRLVRDHPDVQALDGRAEAIPLPDACVDAVVCAQAFHWFATPEALAEIARVLRPGGALGLIWNIRDERVGWVAALSEIMSRHEGDVPHFHSGAWRRLFPAAGFGPLRETRVPHRHVGPPEAVILDRTLSVSFIAALPDAARAAVAAEVRALIAATPALAGRDEVVVPYETAAFACTRLG</sequence>
<dbReference type="RefSeq" id="WP_012631257.1">
    <property type="nucleotide sequence ID" value="NC_011887.1"/>
</dbReference>
<name>B8IX14_METNO</name>
<keyword evidence="2 5" id="KW-0489">Methyltransferase</keyword>
<feature type="domain" description="Methyltransferase type 11" evidence="4">
    <location>
        <begin position="47"/>
        <end position="135"/>
    </location>
</feature>
<dbReference type="HOGENOM" id="CLU_049344_3_0_5"/>
<evidence type="ECO:0000256" key="3">
    <source>
        <dbReference type="ARBA" id="ARBA00022679"/>
    </source>
</evidence>
<protein>
    <submittedName>
        <fullName evidence="5">Methyltransferase type 11</fullName>
    </submittedName>
</protein>
<dbReference type="InterPro" id="IPR029063">
    <property type="entry name" value="SAM-dependent_MTases_sf"/>
</dbReference>
<dbReference type="Gene3D" id="3.40.50.150">
    <property type="entry name" value="Vaccinia Virus protein VP39"/>
    <property type="match status" value="1"/>
</dbReference>
<keyword evidence="3 5" id="KW-0808">Transferase</keyword>
<evidence type="ECO:0000259" key="4">
    <source>
        <dbReference type="Pfam" id="PF08241"/>
    </source>
</evidence>
<gene>
    <name evidence="5" type="ordered locus">Mnod_8065</name>
</gene>